<dbReference type="Gene3D" id="3.30.9.10">
    <property type="entry name" value="D-Amino Acid Oxidase, subunit A, domain 2"/>
    <property type="match status" value="1"/>
</dbReference>
<proteinExistence type="predicted"/>
<feature type="domain" description="FAD-binding" evidence="4">
    <location>
        <begin position="27"/>
        <end position="374"/>
    </location>
</feature>
<keyword evidence="6" id="KW-1185">Reference proteome</keyword>
<accession>A0A9X1S599</accession>
<dbReference type="InterPro" id="IPR036188">
    <property type="entry name" value="FAD/NAD-bd_sf"/>
</dbReference>
<dbReference type="InterPro" id="IPR002938">
    <property type="entry name" value="FAD-bd"/>
</dbReference>
<keyword evidence="5" id="KW-0560">Oxidoreductase</keyword>
<dbReference type="RefSeq" id="WP_229385724.1">
    <property type="nucleotide sequence ID" value="NZ_JAGTTN010000006.1"/>
</dbReference>
<evidence type="ECO:0000256" key="3">
    <source>
        <dbReference type="ARBA" id="ARBA00022827"/>
    </source>
</evidence>
<comment type="cofactor">
    <cofactor evidence="1">
        <name>FAD</name>
        <dbReference type="ChEBI" id="CHEBI:57692"/>
    </cofactor>
</comment>
<dbReference type="EMBL" id="JAGTTN010000006">
    <property type="protein sequence ID" value="MCC2033720.1"/>
    <property type="molecule type" value="Genomic_DNA"/>
</dbReference>
<dbReference type="PRINTS" id="PR00420">
    <property type="entry name" value="RNGMNOXGNASE"/>
</dbReference>
<evidence type="ECO:0000313" key="5">
    <source>
        <dbReference type="EMBL" id="MCC2033720.1"/>
    </source>
</evidence>
<dbReference type="PANTHER" id="PTHR43004">
    <property type="entry name" value="TRK SYSTEM POTASSIUM UPTAKE PROTEIN"/>
    <property type="match status" value="1"/>
</dbReference>
<dbReference type="AlphaFoldDB" id="A0A9X1S599"/>
<evidence type="ECO:0000256" key="1">
    <source>
        <dbReference type="ARBA" id="ARBA00001974"/>
    </source>
</evidence>
<evidence type="ECO:0000259" key="4">
    <source>
        <dbReference type="Pfam" id="PF01494"/>
    </source>
</evidence>
<keyword evidence="2" id="KW-0285">Flavoprotein</keyword>
<dbReference type="Gene3D" id="3.40.30.120">
    <property type="match status" value="1"/>
</dbReference>
<protein>
    <submittedName>
        <fullName evidence="5">FAD-dependent monooxygenase</fullName>
    </submittedName>
</protein>
<dbReference type="InterPro" id="IPR050641">
    <property type="entry name" value="RIFMO-like"/>
</dbReference>
<organism evidence="5 6">
    <name type="scientific">Microbacterium allomyrinae</name>
    <dbReference type="NCBI Taxonomy" id="2830666"/>
    <lineage>
        <taxon>Bacteria</taxon>
        <taxon>Bacillati</taxon>
        <taxon>Actinomycetota</taxon>
        <taxon>Actinomycetes</taxon>
        <taxon>Micrococcales</taxon>
        <taxon>Microbacteriaceae</taxon>
        <taxon>Microbacterium</taxon>
    </lineage>
</organism>
<evidence type="ECO:0000313" key="6">
    <source>
        <dbReference type="Proteomes" id="UP001139354"/>
    </source>
</evidence>
<name>A0A9X1S599_9MICO</name>
<dbReference type="GO" id="GO:0071949">
    <property type="term" value="F:FAD binding"/>
    <property type="evidence" value="ECO:0007669"/>
    <property type="project" value="InterPro"/>
</dbReference>
<dbReference type="Pfam" id="PF21274">
    <property type="entry name" value="Rng_hyd_C"/>
    <property type="match status" value="1"/>
</dbReference>
<keyword evidence="5" id="KW-0503">Monooxygenase</keyword>
<dbReference type="PANTHER" id="PTHR43004:SF19">
    <property type="entry name" value="BINDING MONOOXYGENASE, PUTATIVE (JCVI)-RELATED"/>
    <property type="match status" value="1"/>
</dbReference>
<gene>
    <name evidence="5" type="ORF">KEC57_16165</name>
</gene>
<dbReference type="GO" id="GO:0016709">
    <property type="term" value="F:oxidoreductase activity, acting on paired donors, with incorporation or reduction of molecular oxygen, NAD(P)H as one donor, and incorporation of one atom of oxygen"/>
    <property type="evidence" value="ECO:0007669"/>
    <property type="project" value="UniProtKB-ARBA"/>
</dbReference>
<dbReference type="Gene3D" id="3.50.50.60">
    <property type="entry name" value="FAD/NAD(P)-binding domain"/>
    <property type="match status" value="1"/>
</dbReference>
<keyword evidence="3" id="KW-0274">FAD</keyword>
<dbReference type="SUPFAM" id="SSF51905">
    <property type="entry name" value="FAD/NAD(P)-binding domain"/>
    <property type="match status" value="1"/>
</dbReference>
<dbReference type="Pfam" id="PF01494">
    <property type="entry name" value="FAD_binding_3"/>
    <property type="match status" value="1"/>
</dbReference>
<reference evidence="5" key="1">
    <citation type="submission" date="2021-04" db="EMBL/GenBank/DDBJ databases">
        <title>Microbacterium tenobrionis sp. nov. and Microbacterium allomyrinae sp. nov., isolated from larvae of Tenobrio molitor and Allomyrina dichotoma, respectively.</title>
        <authorList>
            <person name="Lee S.D."/>
        </authorList>
    </citation>
    <scope>NUCLEOTIDE SEQUENCE</scope>
    <source>
        <strain evidence="5">BWT-G7</strain>
    </source>
</reference>
<sequence>MVAKNEISRGERHVDSVLLPRSTPPREVEVLVVGAGPAGLATALELHRHRVDVAVVDAATSFRLERAGAMGHSARTVEFFQQWGVADRVRRGWTFPPEWNLGTQLRTSLAGHDLRSVERPAFDTRPAHPFSFASSIRRPQTALQQAFLDQLADIDVVVAGGWRLVGIEEDADGITSTLEHIEVGARRVVRSKYLVGADGARSTVRQLAGIEREGAYATERHFRFVVRTVGDYVGGDPFPSGSNVIVNDVHSGFLAALSETDWRVYAGPYPLDHVPTPEELLHIARAAFGSDVELELLDATPYFKSTRLARQFRRDRVLLVGDAAHVRTPGGNLGEGFGDVFNLGWKLAAVLHRTGGDALLDSYDRERRLHNRRVGAAAKARADATEHNVADARALGFPADDDVTPEAEERRRVIGEILARGAGPDWGVQFDERYDDSPVVWYEPEQTAREAAWDARTYEPSGLPGHRAPNGVIDPFGGTLYDRIRGDVVLLVLSKEASAVALFEQAAADRSIDLEVIHLADASAQALYGAPYALVRPDHHVAWRGTGQDVDAGAVLDLAYGRTAPATIEPARQELTAAI</sequence>
<evidence type="ECO:0000256" key="2">
    <source>
        <dbReference type="ARBA" id="ARBA00022630"/>
    </source>
</evidence>
<dbReference type="Proteomes" id="UP001139354">
    <property type="component" value="Unassembled WGS sequence"/>
</dbReference>
<comment type="caution">
    <text evidence="5">The sequence shown here is derived from an EMBL/GenBank/DDBJ whole genome shotgun (WGS) entry which is preliminary data.</text>
</comment>